<dbReference type="Gene3D" id="3.20.20.100">
    <property type="entry name" value="NADP-dependent oxidoreductase domain"/>
    <property type="match status" value="1"/>
</dbReference>
<dbReference type="Proteomes" id="UP000632222">
    <property type="component" value="Unassembled WGS sequence"/>
</dbReference>
<keyword evidence="1" id="KW-0560">Oxidoreductase</keyword>
<protein>
    <submittedName>
        <fullName evidence="3">Aldo/keto reductase</fullName>
    </submittedName>
</protein>
<organism evidence="3 4">
    <name type="scientific">Deinococcus roseus</name>
    <dbReference type="NCBI Taxonomy" id="392414"/>
    <lineage>
        <taxon>Bacteria</taxon>
        <taxon>Thermotogati</taxon>
        <taxon>Deinococcota</taxon>
        <taxon>Deinococci</taxon>
        <taxon>Deinococcales</taxon>
        <taxon>Deinococcaceae</taxon>
        <taxon>Deinococcus</taxon>
    </lineage>
</organism>
<keyword evidence="4" id="KW-1185">Reference proteome</keyword>
<dbReference type="EMBL" id="BMOD01000023">
    <property type="protein sequence ID" value="GGJ51815.1"/>
    <property type="molecule type" value="Genomic_DNA"/>
</dbReference>
<proteinExistence type="predicted"/>
<evidence type="ECO:0000313" key="3">
    <source>
        <dbReference type="EMBL" id="GGJ51815.1"/>
    </source>
</evidence>
<comment type="caution">
    <text evidence="3">The sequence shown here is derived from an EMBL/GenBank/DDBJ whole genome shotgun (WGS) entry which is preliminary data.</text>
</comment>
<dbReference type="SUPFAM" id="SSF51430">
    <property type="entry name" value="NAD(P)-linked oxidoreductase"/>
    <property type="match status" value="1"/>
</dbReference>
<dbReference type="PRINTS" id="PR00069">
    <property type="entry name" value="ALDKETRDTASE"/>
</dbReference>
<feature type="domain" description="NADP-dependent oxidoreductase" evidence="2">
    <location>
        <begin position="2"/>
        <end position="278"/>
    </location>
</feature>
<dbReference type="RefSeq" id="WP_268239749.1">
    <property type="nucleotide sequence ID" value="NZ_BMOD01000023.1"/>
</dbReference>
<dbReference type="Pfam" id="PF00248">
    <property type="entry name" value="Aldo_ket_red"/>
    <property type="match status" value="1"/>
</dbReference>
<dbReference type="InterPro" id="IPR023210">
    <property type="entry name" value="NADP_OxRdtase_dom"/>
</dbReference>
<dbReference type="PANTHER" id="PTHR43364">
    <property type="entry name" value="NADH-SPECIFIC METHYLGLYOXAL REDUCTASE-RELATED"/>
    <property type="match status" value="1"/>
</dbReference>
<dbReference type="InterPro" id="IPR036812">
    <property type="entry name" value="NAD(P)_OxRdtase_dom_sf"/>
</dbReference>
<evidence type="ECO:0000313" key="4">
    <source>
        <dbReference type="Proteomes" id="UP000632222"/>
    </source>
</evidence>
<evidence type="ECO:0000256" key="1">
    <source>
        <dbReference type="ARBA" id="ARBA00023002"/>
    </source>
</evidence>
<dbReference type="PANTHER" id="PTHR43364:SF4">
    <property type="entry name" value="NAD(P)-LINKED OXIDOREDUCTASE SUPERFAMILY PROTEIN"/>
    <property type="match status" value="1"/>
</dbReference>
<reference evidence="4" key="1">
    <citation type="journal article" date="2019" name="Int. J. Syst. Evol. Microbiol.">
        <title>The Global Catalogue of Microorganisms (GCM) 10K type strain sequencing project: providing services to taxonomists for standard genome sequencing and annotation.</title>
        <authorList>
            <consortium name="The Broad Institute Genomics Platform"/>
            <consortium name="The Broad Institute Genome Sequencing Center for Infectious Disease"/>
            <person name="Wu L."/>
            <person name="Ma J."/>
        </authorList>
    </citation>
    <scope>NUCLEOTIDE SEQUENCE [LARGE SCALE GENOMIC DNA]</scope>
    <source>
        <strain evidence="4">JCM 14370</strain>
    </source>
</reference>
<dbReference type="InterPro" id="IPR020471">
    <property type="entry name" value="AKR"/>
</dbReference>
<evidence type="ECO:0000259" key="2">
    <source>
        <dbReference type="Pfam" id="PF00248"/>
    </source>
</evidence>
<name>A0ABQ2DD51_9DEIO</name>
<accession>A0ABQ2DD51</accession>
<sequence>MALALEMGVNSFDTANIYGKGSSEEVLGKALQQVSRDRIVLASKVHVSMEDSNPNARGNSRKHILDQVHQSLKRLGTDFLDIYYIHRPSTTIPIDETLRALDDLIRLDMVRYIGTSSFAAWQVMESLWVSKEYGLNRFVVEQSPYHLLDRSLEKELLPMAQSYGMGVLSWSPLAGGFLTGKYQRNQPRPSGSRFESAEGDWNSKHLVDPAFDMVEKLQVLARQKGCTLTQLNLAWCIQQAGMTGAVIGARTLTQLQDQLGAMCCRFSAEDLQHIDEISRPGQVVVPYHLADAFADFRPHQFRW</sequence>
<gene>
    <name evidence="3" type="ORF">GCM10008938_42340</name>
</gene>
<dbReference type="InterPro" id="IPR050523">
    <property type="entry name" value="AKR_Detox_Biosynth"/>
</dbReference>